<dbReference type="AlphaFoldDB" id="A0A2S4WDX8"/>
<evidence type="ECO:0000313" key="1">
    <source>
        <dbReference type="EMBL" id="POW19952.1"/>
    </source>
</evidence>
<protein>
    <submittedName>
        <fullName evidence="1">Uncharacterized protein</fullName>
    </submittedName>
</protein>
<evidence type="ECO:0000313" key="2">
    <source>
        <dbReference type="Proteomes" id="UP000238274"/>
    </source>
</evidence>
<dbReference type="VEuPathDB" id="FungiDB:PSTT_04691"/>
<reference evidence="2" key="3">
    <citation type="journal article" date="2018" name="Mol. Plant Microbe Interact.">
        <title>Genome sequence resources for the wheat stripe rust pathogen (Puccinia striiformis f. sp. tritici) and the barley stripe rust pathogen (Puccinia striiformis f. sp. hordei).</title>
        <authorList>
            <person name="Xia C."/>
            <person name="Wang M."/>
            <person name="Yin C."/>
            <person name="Cornejo O.E."/>
            <person name="Hulbert S.H."/>
            <person name="Chen X."/>
        </authorList>
    </citation>
    <scope>NUCLEOTIDE SEQUENCE [LARGE SCALE GENOMIC DNA]</scope>
    <source>
        <strain evidence="2">93TX-2</strain>
    </source>
</reference>
<name>A0A2S4WDX8_9BASI</name>
<proteinExistence type="predicted"/>
<comment type="caution">
    <text evidence="1">The sequence shown here is derived from an EMBL/GenBank/DDBJ whole genome shotgun (WGS) entry which is preliminary data.</text>
</comment>
<reference evidence="2" key="2">
    <citation type="journal article" date="2018" name="BMC Genomics">
        <title>Genomic insights into host adaptation between the wheat stripe rust pathogen (Puccinia striiformis f. sp. tritici) and the barley stripe rust pathogen (Puccinia striiformis f. sp. hordei).</title>
        <authorList>
            <person name="Xia C."/>
            <person name="Wang M."/>
            <person name="Yin C."/>
            <person name="Cornejo O.E."/>
            <person name="Hulbert S.H."/>
            <person name="Chen X."/>
        </authorList>
    </citation>
    <scope>NUCLEOTIDE SEQUENCE [LARGE SCALE GENOMIC DNA]</scope>
    <source>
        <strain evidence="2">93TX-2</strain>
    </source>
</reference>
<dbReference type="Proteomes" id="UP000238274">
    <property type="component" value="Unassembled WGS sequence"/>
</dbReference>
<keyword evidence="2" id="KW-1185">Reference proteome</keyword>
<accession>A0A2S4WDX8</accession>
<dbReference type="EMBL" id="PKSM01000040">
    <property type="protein sequence ID" value="POW19952.1"/>
    <property type="molecule type" value="Genomic_DNA"/>
</dbReference>
<sequence length="74" mass="8669">MCLQVRPTNARTTHNEQTQIYQIDLTAVDSLDAIGINRSSHPCCSPPLVFFYLEVFRLVVRLRRKLELVYHQRP</sequence>
<gene>
    <name evidence="1" type="ORF">PSHT_04123</name>
</gene>
<dbReference type="VEuPathDB" id="FungiDB:PSHT_04123"/>
<organism evidence="1 2">
    <name type="scientific">Puccinia striiformis</name>
    <dbReference type="NCBI Taxonomy" id="27350"/>
    <lineage>
        <taxon>Eukaryota</taxon>
        <taxon>Fungi</taxon>
        <taxon>Dikarya</taxon>
        <taxon>Basidiomycota</taxon>
        <taxon>Pucciniomycotina</taxon>
        <taxon>Pucciniomycetes</taxon>
        <taxon>Pucciniales</taxon>
        <taxon>Pucciniaceae</taxon>
        <taxon>Puccinia</taxon>
    </lineage>
</organism>
<reference evidence="1 2" key="1">
    <citation type="submission" date="2017-12" db="EMBL/GenBank/DDBJ databases">
        <title>Gene loss provides genomic basis for host adaptation in cereal stripe rust fungi.</title>
        <authorList>
            <person name="Xia C."/>
        </authorList>
    </citation>
    <scope>NUCLEOTIDE SEQUENCE [LARGE SCALE GENOMIC DNA]</scope>
    <source>
        <strain evidence="1 2">93TX-2</strain>
    </source>
</reference>